<gene>
    <name evidence="2" type="ORF">GCM10007053_07860</name>
</gene>
<evidence type="ECO:0000313" key="3">
    <source>
        <dbReference type="Proteomes" id="UP000644693"/>
    </source>
</evidence>
<reference evidence="2" key="2">
    <citation type="submission" date="2020-09" db="EMBL/GenBank/DDBJ databases">
        <authorList>
            <person name="Sun Q."/>
            <person name="Kim S."/>
        </authorList>
    </citation>
    <scope>NUCLEOTIDE SEQUENCE</scope>
    <source>
        <strain evidence="2">KCTC 23430</strain>
    </source>
</reference>
<feature type="transmembrane region" description="Helical" evidence="1">
    <location>
        <begin position="65"/>
        <end position="85"/>
    </location>
</feature>
<accession>A0A919CID1</accession>
<dbReference type="Proteomes" id="UP000644693">
    <property type="component" value="Unassembled WGS sequence"/>
</dbReference>
<name>A0A919CID1_9GAMM</name>
<dbReference type="EMBL" id="BMYM01000001">
    <property type="protein sequence ID" value="GHD28463.1"/>
    <property type="molecule type" value="Genomic_DNA"/>
</dbReference>
<keyword evidence="1" id="KW-1133">Transmembrane helix</keyword>
<organism evidence="2 3">
    <name type="scientific">Parahalioglobus pacificus</name>
    <dbReference type="NCBI Taxonomy" id="930806"/>
    <lineage>
        <taxon>Bacteria</taxon>
        <taxon>Pseudomonadati</taxon>
        <taxon>Pseudomonadota</taxon>
        <taxon>Gammaproteobacteria</taxon>
        <taxon>Cellvibrionales</taxon>
        <taxon>Halieaceae</taxon>
        <taxon>Parahalioglobus</taxon>
    </lineage>
</organism>
<feature type="transmembrane region" description="Helical" evidence="1">
    <location>
        <begin position="12"/>
        <end position="45"/>
    </location>
</feature>
<sequence>MLKLDNEKLRSLFFIAILILVAPVAIELIFVAQIVGAEVAVLFFLGFLKHQWQVFEAKLECVKVWLGSVLAITSVHAISNPKIFYAHAMISVGVFAVTGSMFYVTAIWYPVVVAGGALGVG</sequence>
<keyword evidence="1" id="KW-0812">Transmembrane</keyword>
<dbReference type="AlphaFoldDB" id="A0A919CID1"/>
<keyword evidence="3" id="KW-1185">Reference proteome</keyword>
<comment type="caution">
    <text evidence="2">The sequence shown here is derived from an EMBL/GenBank/DDBJ whole genome shotgun (WGS) entry which is preliminary data.</text>
</comment>
<evidence type="ECO:0000313" key="2">
    <source>
        <dbReference type="EMBL" id="GHD28463.1"/>
    </source>
</evidence>
<evidence type="ECO:0000256" key="1">
    <source>
        <dbReference type="SAM" id="Phobius"/>
    </source>
</evidence>
<reference evidence="2" key="1">
    <citation type="journal article" date="2014" name="Int. J. Syst. Evol. Microbiol.">
        <title>Complete genome sequence of Corynebacterium casei LMG S-19264T (=DSM 44701T), isolated from a smear-ripened cheese.</title>
        <authorList>
            <consortium name="US DOE Joint Genome Institute (JGI-PGF)"/>
            <person name="Walter F."/>
            <person name="Albersmeier A."/>
            <person name="Kalinowski J."/>
            <person name="Ruckert C."/>
        </authorList>
    </citation>
    <scope>NUCLEOTIDE SEQUENCE</scope>
    <source>
        <strain evidence="2">KCTC 23430</strain>
    </source>
</reference>
<protein>
    <submittedName>
        <fullName evidence="2">Uncharacterized protein</fullName>
    </submittedName>
</protein>
<proteinExistence type="predicted"/>
<feature type="transmembrane region" description="Helical" evidence="1">
    <location>
        <begin position="92"/>
        <end position="111"/>
    </location>
</feature>
<dbReference type="RefSeq" id="WP_189475318.1">
    <property type="nucleotide sequence ID" value="NZ_BMYM01000001.1"/>
</dbReference>
<keyword evidence="1" id="KW-0472">Membrane</keyword>